<evidence type="ECO:0000259" key="1">
    <source>
        <dbReference type="PROSITE" id="PS51186"/>
    </source>
</evidence>
<reference evidence="2 3" key="1">
    <citation type="submission" date="2023-10" db="EMBL/GenBank/DDBJ databases">
        <title>Nicoliella lavandulae sp. nov. isolated from Lavandula angustifolia flowers.</title>
        <authorList>
            <person name="Alcantara C."/>
            <person name="Zuniga M."/>
            <person name="Landete J.M."/>
            <person name="Monedero V."/>
        </authorList>
    </citation>
    <scope>NUCLEOTIDE SEQUENCE [LARGE SCALE GENOMIC DNA]</scope>
    <source>
        <strain evidence="2 3">Es01</strain>
    </source>
</reference>
<dbReference type="InterPro" id="IPR051908">
    <property type="entry name" value="Ribosomal_N-acetyltransferase"/>
</dbReference>
<comment type="caution">
    <text evidence="2">The sequence shown here is derived from an EMBL/GenBank/DDBJ whole genome shotgun (WGS) entry which is preliminary data.</text>
</comment>
<dbReference type="InterPro" id="IPR000182">
    <property type="entry name" value="GNAT_dom"/>
</dbReference>
<feature type="domain" description="N-acetyltransferase" evidence="1">
    <location>
        <begin position="29"/>
        <end position="176"/>
    </location>
</feature>
<organism evidence="2 3">
    <name type="scientific">Nicoliella lavandulae</name>
    <dbReference type="NCBI Taxonomy" id="3082954"/>
    <lineage>
        <taxon>Bacteria</taxon>
        <taxon>Bacillati</taxon>
        <taxon>Bacillota</taxon>
        <taxon>Bacilli</taxon>
        <taxon>Lactobacillales</taxon>
        <taxon>Lactobacillaceae</taxon>
        <taxon>Nicoliella</taxon>
    </lineage>
</organism>
<dbReference type="RefSeq" id="WP_339959842.1">
    <property type="nucleotide sequence ID" value="NZ_JAWMWH010000001.1"/>
</dbReference>
<accession>A0ABU8SLB3</accession>
<dbReference type="PANTHER" id="PTHR43441">
    <property type="entry name" value="RIBOSOMAL-PROTEIN-SERINE ACETYLTRANSFERASE"/>
    <property type="match status" value="1"/>
</dbReference>
<evidence type="ECO:0000313" key="2">
    <source>
        <dbReference type="EMBL" id="MEJ6400017.1"/>
    </source>
</evidence>
<dbReference type="SUPFAM" id="SSF55729">
    <property type="entry name" value="Acyl-CoA N-acyltransferases (Nat)"/>
    <property type="match status" value="1"/>
</dbReference>
<dbReference type="CDD" id="cd04301">
    <property type="entry name" value="NAT_SF"/>
    <property type="match status" value="1"/>
</dbReference>
<dbReference type="EC" id="2.-.-.-" evidence="2"/>
<dbReference type="Proteomes" id="UP001370590">
    <property type="component" value="Unassembled WGS sequence"/>
</dbReference>
<gene>
    <name evidence="2" type="ORF">R4146_02315</name>
</gene>
<dbReference type="Gene3D" id="3.40.630.30">
    <property type="match status" value="1"/>
</dbReference>
<dbReference type="EMBL" id="JAWMWH010000001">
    <property type="protein sequence ID" value="MEJ6400017.1"/>
    <property type="molecule type" value="Genomic_DNA"/>
</dbReference>
<keyword evidence="3" id="KW-1185">Reference proteome</keyword>
<dbReference type="Pfam" id="PF13302">
    <property type="entry name" value="Acetyltransf_3"/>
    <property type="match status" value="1"/>
</dbReference>
<sequence>MMKLCTFILNQAEIELVMPEPRFARALYATIERDRESLAQFLPWANEINSVQDELNFINFARHQFIDAKLFLFVITYNGKPVGMIDLHNINYDNHSAEVGYWLSTTAQGHGIMTNALKQMIMNLQPELQLHKITVVADVDNLPSRSIPQRLGFTHEAVLHDHIFSNGRYHDADTFIRIFN</sequence>
<dbReference type="GO" id="GO:0016740">
    <property type="term" value="F:transferase activity"/>
    <property type="evidence" value="ECO:0007669"/>
    <property type="project" value="UniProtKB-KW"/>
</dbReference>
<evidence type="ECO:0000313" key="3">
    <source>
        <dbReference type="Proteomes" id="UP001370590"/>
    </source>
</evidence>
<dbReference type="InterPro" id="IPR016181">
    <property type="entry name" value="Acyl_CoA_acyltransferase"/>
</dbReference>
<dbReference type="PANTHER" id="PTHR43441:SF12">
    <property type="entry name" value="RIBOSOMAL N-ACETYLTRANSFERASE YDAF-RELATED"/>
    <property type="match status" value="1"/>
</dbReference>
<keyword evidence="2" id="KW-0808">Transferase</keyword>
<protein>
    <submittedName>
        <fullName evidence="2">GNAT family protein</fullName>
        <ecNumber evidence="2">2.-.-.-</ecNumber>
    </submittedName>
</protein>
<proteinExistence type="predicted"/>
<dbReference type="PROSITE" id="PS51186">
    <property type="entry name" value="GNAT"/>
    <property type="match status" value="1"/>
</dbReference>
<name>A0ABU8SLB3_9LACO</name>